<evidence type="ECO:0000256" key="1">
    <source>
        <dbReference type="SAM" id="SignalP"/>
    </source>
</evidence>
<keyword evidence="3" id="KW-1185">Reference proteome</keyword>
<name>A0ABQ6E5V1_9GAMM</name>
<comment type="caution">
    <text evidence="2">The sequence shown here is derived from an EMBL/GenBank/DDBJ whole genome shotgun (WGS) entry which is preliminary data.</text>
</comment>
<protein>
    <submittedName>
        <fullName evidence="2">Uncharacterized protein</fullName>
    </submittedName>
</protein>
<proteinExistence type="predicted"/>
<dbReference type="Proteomes" id="UP001157353">
    <property type="component" value="Unassembled WGS sequence"/>
</dbReference>
<gene>
    <name evidence="2" type="ORF">GCM10007916_34570</name>
</gene>
<evidence type="ECO:0000313" key="2">
    <source>
        <dbReference type="EMBL" id="GLS92386.1"/>
    </source>
</evidence>
<dbReference type="EMBL" id="BSPQ01000021">
    <property type="protein sequence ID" value="GLS92386.1"/>
    <property type="molecule type" value="Genomic_DNA"/>
</dbReference>
<evidence type="ECO:0000313" key="3">
    <source>
        <dbReference type="Proteomes" id="UP001157353"/>
    </source>
</evidence>
<feature type="signal peptide" evidence="1">
    <location>
        <begin position="1"/>
        <end position="21"/>
    </location>
</feature>
<dbReference type="RefSeq" id="WP_284205488.1">
    <property type="nucleotide sequence ID" value="NZ_BSPQ01000021.1"/>
</dbReference>
<feature type="chain" id="PRO_5045867305" evidence="1">
    <location>
        <begin position="22"/>
        <end position="67"/>
    </location>
</feature>
<keyword evidence="1" id="KW-0732">Signal</keyword>
<accession>A0ABQ6E5V1</accession>
<reference evidence="3" key="1">
    <citation type="journal article" date="2019" name="Int. J. Syst. Evol. Microbiol.">
        <title>The Global Catalogue of Microorganisms (GCM) 10K type strain sequencing project: providing services to taxonomists for standard genome sequencing and annotation.</title>
        <authorList>
            <consortium name="The Broad Institute Genomics Platform"/>
            <consortium name="The Broad Institute Genome Sequencing Center for Infectious Disease"/>
            <person name="Wu L."/>
            <person name="Ma J."/>
        </authorList>
    </citation>
    <scope>NUCLEOTIDE SEQUENCE [LARGE SCALE GENOMIC DNA]</scope>
    <source>
        <strain evidence="3">NBRC 103166</strain>
    </source>
</reference>
<sequence length="67" mass="7032">MKNLIKTTIIASLFTIAGVQAQSFCEGSSACLGQNEVPHVAAKHVTVKTNSHQQICSGAAACKYIVL</sequence>
<organism evidence="2 3">
    <name type="scientific">Psychromonas marina</name>
    <dbReference type="NCBI Taxonomy" id="88364"/>
    <lineage>
        <taxon>Bacteria</taxon>
        <taxon>Pseudomonadati</taxon>
        <taxon>Pseudomonadota</taxon>
        <taxon>Gammaproteobacteria</taxon>
        <taxon>Alteromonadales</taxon>
        <taxon>Psychromonadaceae</taxon>
        <taxon>Psychromonas</taxon>
    </lineage>
</organism>